<dbReference type="AlphaFoldDB" id="A0A381SB93"/>
<evidence type="ECO:0000313" key="1">
    <source>
        <dbReference type="EMBL" id="SVA00784.1"/>
    </source>
</evidence>
<proteinExistence type="predicted"/>
<evidence type="ECO:0008006" key="2">
    <source>
        <dbReference type="Google" id="ProtNLM"/>
    </source>
</evidence>
<dbReference type="InterPro" id="IPR011051">
    <property type="entry name" value="RmlC_Cupin_sf"/>
</dbReference>
<name>A0A381SB93_9ZZZZ</name>
<sequence length="160" mass="18742">VYENILNSEVRYRVSISGRRTEWNLHEQKIEEIDVLIDWIKNTLPDVSKKFAGKTEDTRYRNYQANDYGYNLNSFEIAECWGVTYNKGESLLEHNHFPYSISFIYYVRTPEGTAPITIENETREVKEGQCIFFLASNYHSVAENDCDGRCAIVGNILYRF</sequence>
<gene>
    <name evidence="1" type="ORF">METZ01_LOCUS53638</name>
</gene>
<reference evidence="1" key="1">
    <citation type="submission" date="2018-05" db="EMBL/GenBank/DDBJ databases">
        <authorList>
            <person name="Lanie J.A."/>
            <person name="Ng W.-L."/>
            <person name="Kazmierczak K.M."/>
            <person name="Andrzejewski T.M."/>
            <person name="Davidsen T.M."/>
            <person name="Wayne K.J."/>
            <person name="Tettelin H."/>
            <person name="Glass J.I."/>
            <person name="Rusch D."/>
            <person name="Podicherti R."/>
            <person name="Tsui H.-C.T."/>
            <person name="Winkler M.E."/>
        </authorList>
    </citation>
    <scope>NUCLEOTIDE SEQUENCE</scope>
</reference>
<dbReference type="SUPFAM" id="SSF51182">
    <property type="entry name" value="RmlC-like cupins"/>
    <property type="match status" value="1"/>
</dbReference>
<accession>A0A381SB93</accession>
<dbReference type="EMBL" id="UINC01002837">
    <property type="protein sequence ID" value="SVA00784.1"/>
    <property type="molecule type" value="Genomic_DNA"/>
</dbReference>
<organism evidence="1">
    <name type="scientific">marine metagenome</name>
    <dbReference type="NCBI Taxonomy" id="408172"/>
    <lineage>
        <taxon>unclassified sequences</taxon>
        <taxon>metagenomes</taxon>
        <taxon>ecological metagenomes</taxon>
    </lineage>
</organism>
<dbReference type="Gene3D" id="2.60.120.620">
    <property type="entry name" value="q2cbj1_9rhob like domain"/>
    <property type="match status" value="1"/>
</dbReference>
<feature type="non-terminal residue" evidence="1">
    <location>
        <position position="1"/>
    </location>
</feature>
<protein>
    <recommendedName>
        <fullName evidence="2">Prolyl 4-hydroxylase alpha subunit Fe(2+) 2OG dioxygenase domain-containing protein</fullName>
    </recommendedName>
</protein>